<reference evidence="2 3" key="1">
    <citation type="journal article" date="2017" name="Environ. Microbiol. Rep.">
        <title>Genetic diversity of marine anaerobic ammonium-oxidizing bacteria as revealed by genomic and proteomic analyses of 'Candidatus Scalindua japonica'.</title>
        <authorList>
            <person name="Oshiki M."/>
            <person name="Mizuto K."/>
            <person name="Kimura Z."/>
            <person name="Kindaichi T."/>
            <person name="Satoh H."/>
            <person name="Okabe S."/>
        </authorList>
    </citation>
    <scope>NUCLEOTIDE SEQUENCE [LARGE SCALE GENOMIC DNA]</scope>
    <source>
        <strain evidence="3">husup-a2</strain>
    </source>
</reference>
<evidence type="ECO:0000313" key="2">
    <source>
        <dbReference type="EMBL" id="GAX61623.1"/>
    </source>
</evidence>
<dbReference type="RefSeq" id="WP_261341031.1">
    <property type="nucleotide sequence ID" value="NZ_BAOS01000027.1"/>
</dbReference>
<gene>
    <name evidence="2" type="ORF">SCALIN_C27_0017</name>
</gene>
<protein>
    <submittedName>
        <fullName evidence="2">Uncharacterized protein</fullName>
    </submittedName>
</protein>
<feature type="transmembrane region" description="Helical" evidence="1">
    <location>
        <begin position="12"/>
        <end position="30"/>
    </location>
</feature>
<keyword evidence="1" id="KW-1133">Transmembrane helix</keyword>
<name>A0A286U0F0_9BACT</name>
<dbReference type="Proteomes" id="UP000218542">
    <property type="component" value="Unassembled WGS sequence"/>
</dbReference>
<dbReference type="AlphaFoldDB" id="A0A286U0F0"/>
<proteinExistence type="predicted"/>
<evidence type="ECO:0000313" key="3">
    <source>
        <dbReference type="Proteomes" id="UP000218542"/>
    </source>
</evidence>
<dbReference type="EMBL" id="BAOS01000027">
    <property type="protein sequence ID" value="GAX61623.1"/>
    <property type="molecule type" value="Genomic_DNA"/>
</dbReference>
<organism evidence="2 3">
    <name type="scientific">Candidatus Scalindua japonica</name>
    <dbReference type="NCBI Taxonomy" id="1284222"/>
    <lineage>
        <taxon>Bacteria</taxon>
        <taxon>Pseudomonadati</taxon>
        <taxon>Planctomycetota</taxon>
        <taxon>Candidatus Brocadiia</taxon>
        <taxon>Candidatus Brocadiales</taxon>
        <taxon>Candidatus Scalinduaceae</taxon>
        <taxon>Candidatus Scalindua</taxon>
    </lineage>
</organism>
<keyword evidence="1" id="KW-0472">Membrane</keyword>
<evidence type="ECO:0000256" key="1">
    <source>
        <dbReference type="SAM" id="Phobius"/>
    </source>
</evidence>
<keyword evidence="1" id="KW-0812">Transmembrane</keyword>
<keyword evidence="3" id="KW-1185">Reference proteome</keyword>
<sequence length="40" mass="4228">MDFSTLTIDTAQVLVLAGVIVTAIAGIWAVKKVIKLANRS</sequence>
<comment type="caution">
    <text evidence="2">The sequence shown here is derived from an EMBL/GenBank/DDBJ whole genome shotgun (WGS) entry which is preliminary data.</text>
</comment>
<accession>A0A286U0F0</accession>